<dbReference type="Pfam" id="PF00903">
    <property type="entry name" value="Glyoxalase"/>
    <property type="match status" value="1"/>
</dbReference>
<evidence type="ECO:0000313" key="6">
    <source>
        <dbReference type="Proteomes" id="UP000269669"/>
    </source>
</evidence>
<proteinExistence type="inferred from homology"/>
<evidence type="ECO:0000313" key="5">
    <source>
        <dbReference type="EMBL" id="RSL17587.1"/>
    </source>
</evidence>
<dbReference type="CDD" id="cd08349">
    <property type="entry name" value="BLMA_like"/>
    <property type="match status" value="1"/>
</dbReference>
<protein>
    <recommendedName>
        <fullName evidence="2">Bleomycin resistance protein</fullName>
    </recommendedName>
</protein>
<keyword evidence="6" id="KW-1185">Reference proteome</keyword>
<dbReference type="InterPro" id="IPR004360">
    <property type="entry name" value="Glyas_Fos-R_dOase_dom"/>
</dbReference>
<dbReference type="Proteomes" id="UP000269669">
    <property type="component" value="Unassembled WGS sequence"/>
</dbReference>
<organism evidence="5 6">
    <name type="scientific">Edaphobacter aggregans</name>
    <dbReference type="NCBI Taxonomy" id="570835"/>
    <lineage>
        <taxon>Bacteria</taxon>
        <taxon>Pseudomonadati</taxon>
        <taxon>Acidobacteriota</taxon>
        <taxon>Terriglobia</taxon>
        <taxon>Terriglobales</taxon>
        <taxon>Acidobacteriaceae</taxon>
        <taxon>Edaphobacter</taxon>
    </lineage>
</organism>
<gene>
    <name evidence="5" type="ORF">EDE15_3122</name>
</gene>
<evidence type="ECO:0000256" key="3">
    <source>
        <dbReference type="ARBA" id="ARBA00023251"/>
    </source>
</evidence>
<dbReference type="EMBL" id="RSDW01000001">
    <property type="protein sequence ID" value="RSL17587.1"/>
    <property type="molecule type" value="Genomic_DNA"/>
</dbReference>
<dbReference type="AlphaFoldDB" id="A0A428ML46"/>
<dbReference type="InterPro" id="IPR037523">
    <property type="entry name" value="VOC_core"/>
</dbReference>
<dbReference type="PROSITE" id="PS51819">
    <property type="entry name" value="VOC"/>
    <property type="match status" value="1"/>
</dbReference>
<dbReference type="GO" id="GO:0046677">
    <property type="term" value="P:response to antibiotic"/>
    <property type="evidence" value="ECO:0007669"/>
    <property type="project" value="UniProtKB-KW"/>
</dbReference>
<dbReference type="InterPro" id="IPR000335">
    <property type="entry name" value="Bleomycin-R"/>
</dbReference>
<dbReference type="SUPFAM" id="SSF54593">
    <property type="entry name" value="Glyoxalase/Bleomycin resistance protein/Dihydroxybiphenyl dioxygenase"/>
    <property type="match status" value="1"/>
</dbReference>
<comment type="similarity">
    <text evidence="1">Belongs to the bleomycin resistance protein family.</text>
</comment>
<dbReference type="Gene3D" id="3.10.180.10">
    <property type="entry name" value="2,3-Dihydroxybiphenyl 1,2-Dioxygenase, domain 1"/>
    <property type="match status" value="1"/>
</dbReference>
<name>A0A428ML46_9BACT</name>
<dbReference type="InterPro" id="IPR029068">
    <property type="entry name" value="Glyas_Bleomycin-R_OHBP_Dase"/>
</dbReference>
<evidence type="ECO:0000259" key="4">
    <source>
        <dbReference type="PROSITE" id="PS51819"/>
    </source>
</evidence>
<evidence type="ECO:0000256" key="2">
    <source>
        <dbReference type="ARBA" id="ARBA00021572"/>
    </source>
</evidence>
<evidence type="ECO:0000256" key="1">
    <source>
        <dbReference type="ARBA" id="ARBA00011051"/>
    </source>
</evidence>
<keyword evidence="3" id="KW-0046">Antibiotic resistance</keyword>
<feature type="domain" description="VOC" evidence="4">
    <location>
        <begin position="6"/>
        <end position="123"/>
    </location>
</feature>
<sequence length="123" mass="13431">MEPIIKAAIPILPAADTTESLSWWTDICGFKETFRDATPPNYAGINRGDAYLHIAGMSDKVLARTVGDQTMVRIAVKGVEAMYEEFQSRGGTVHPNGPLQTKPWGTKEFAAIDPNGVCVTFME</sequence>
<comment type="caution">
    <text evidence="5">The sequence shown here is derived from an EMBL/GenBank/DDBJ whole genome shotgun (WGS) entry which is preliminary data.</text>
</comment>
<reference evidence="5 6" key="1">
    <citation type="submission" date="2018-12" db="EMBL/GenBank/DDBJ databases">
        <title>Sequencing of bacterial isolates from soil warming experiment in Harvard Forest, Massachusetts, USA.</title>
        <authorList>
            <person name="Deangelis K."/>
        </authorList>
    </citation>
    <scope>NUCLEOTIDE SEQUENCE [LARGE SCALE GENOMIC DNA]</scope>
    <source>
        <strain evidence="5 6">EB153</strain>
    </source>
</reference>
<accession>A0A428ML46</accession>